<dbReference type="STRING" id="913024.SAMN05421741_10219"/>
<evidence type="ECO:0000256" key="2">
    <source>
        <dbReference type="ARBA" id="ARBA00023315"/>
    </source>
</evidence>
<evidence type="ECO:0000259" key="3">
    <source>
        <dbReference type="Pfam" id="PF08541"/>
    </source>
</evidence>
<dbReference type="Proteomes" id="UP000199036">
    <property type="component" value="Unassembled WGS sequence"/>
</dbReference>
<dbReference type="AlphaFoldDB" id="A0A1I4WYY8"/>
<dbReference type="SUPFAM" id="SSF53901">
    <property type="entry name" value="Thiolase-like"/>
    <property type="match status" value="2"/>
</dbReference>
<dbReference type="InterPro" id="IPR016039">
    <property type="entry name" value="Thiolase-like"/>
</dbReference>
<organism evidence="4 5">
    <name type="scientific">Paenimyroides ummariense</name>
    <dbReference type="NCBI Taxonomy" id="913024"/>
    <lineage>
        <taxon>Bacteria</taxon>
        <taxon>Pseudomonadati</taxon>
        <taxon>Bacteroidota</taxon>
        <taxon>Flavobacteriia</taxon>
        <taxon>Flavobacteriales</taxon>
        <taxon>Flavobacteriaceae</taxon>
        <taxon>Paenimyroides</taxon>
    </lineage>
</organism>
<sequence length="378" mass="42385">MSAKVYINKIEKFLPNNPVSNDEMEHILGEINNTPSKSRRLILRNNGIKTRYYALDQQQNVTHNNAQLTAIAINKLVADDFSLNDVEILSCGTSTPDVLLPSHAAMVHGLLKNKSVELNSSSGICCSGMNALKYGYLAIKAETAKNAVCTGSERVSTWMMANKFEAEIANLEALEEQPILAFKKDFLRWMLSDGAGAMLLENQPKGSLSLEILWMENYSYAHELETCMYAGGEKQANGSVKAWSEYSVEEWKNESVFSLKQDVKILDEFILKKGVESMGNAMQKHHINPNDITYFLPHISSIFFKDKLYESFKNAGLEIAKEKWFINLPKVGNVGSASIYLMLEELYHSNKLKSGDTIMLSVPESGRFSYAYAFLKVV</sequence>
<dbReference type="GO" id="GO:0044550">
    <property type="term" value="P:secondary metabolite biosynthetic process"/>
    <property type="evidence" value="ECO:0007669"/>
    <property type="project" value="TreeGrafter"/>
</dbReference>
<keyword evidence="2" id="KW-0012">Acyltransferase</keyword>
<keyword evidence="5" id="KW-1185">Reference proteome</keyword>
<dbReference type="NCBIfam" id="NF005293">
    <property type="entry name" value="PRK06816.1"/>
    <property type="match status" value="1"/>
</dbReference>
<dbReference type="GO" id="GO:0016746">
    <property type="term" value="F:acyltransferase activity"/>
    <property type="evidence" value="ECO:0007669"/>
    <property type="project" value="UniProtKB-KW"/>
</dbReference>
<protein>
    <submittedName>
        <fullName evidence="4">3-oxoacyl-[acyl-carrier-protein] synthase-3</fullName>
    </submittedName>
</protein>
<dbReference type="PANTHER" id="PTHR34069:SF2">
    <property type="entry name" value="BETA-KETOACYL-[ACYL-CARRIER-PROTEIN] SYNTHASE III"/>
    <property type="match status" value="1"/>
</dbReference>
<feature type="domain" description="Beta-ketoacyl-[acyl-carrier-protein] synthase III C-terminal" evidence="3">
    <location>
        <begin position="282"/>
        <end position="361"/>
    </location>
</feature>
<reference evidence="5" key="1">
    <citation type="submission" date="2016-10" db="EMBL/GenBank/DDBJ databases">
        <authorList>
            <person name="Varghese N."/>
            <person name="Submissions S."/>
        </authorList>
    </citation>
    <scope>NUCLEOTIDE SEQUENCE [LARGE SCALE GENOMIC DNA]</scope>
    <source>
        <strain evidence="5">DS-12</strain>
    </source>
</reference>
<accession>A0A1I4WYY8</accession>
<dbReference type="CDD" id="cd00827">
    <property type="entry name" value="init_cond_enzymes"/>
    <property type="match status" value="1"/>
</dbReference>
<evidence type="ECO:0000313" key="5">
    <source>
        <dbReference type="Proteomes" id="UP000199036"/>
    </source>
</evidence>
<evidence type="ECO:0000256" key="1">
    <source>
        <dbReference type="ARBA" id="ARBA00022679"/>
    </source>
</evidence>
<evidence type="ECO:0000313" key="4">
    <source>
        <dbReference type="EMBL" id="SFN18787.1"/>
    </source>
</evidence>
<dbReference type="OrthoDB" id="2514738at2"/>
<dbReference type="InterPro" id="IPR013747">
    <property type="entry name" value="ACP_syn_III_C"/>
</dbReference>
<name>A0A1I4WYY8_9FLAO</name>
<dbReference type="PANTHER" id="PTHR34069">
    <property type="entry name" value="3-OXOACYL-[ACYL-CARRIER-PROTEIN] SYNTHASE 3"/>
    <property type="match status" value="1"/>
</dbReference>
<dbReference type="RefSeq" id="WP_091518141.1">
    <property type="nucleotide sequence ID" value="NZ_FOVI01000002.1"/>
</dbReference>
<dbReference type="Gene3D" id="3.40.47.10">
    <property type="match status" value="2"/>
</dbReference>
<keyword evidence="1" id="KW-0808">Transferase</keyword>
<dbReference type="EMBL" id="FOVI01000002">
    <property type="protein sequence ID" value="SFN18787.1"/>
    <property type="molecule type" value="Genomic_DNA"/>
</dbReference>
<proteinExistence type="predicted"/>
<gene>
    <name evidence="4" type="ORF">SAMN05421741_10219</name>
</gene>
<dbReference type="Pfam" id="PF08541">
    <property type="entry name" value="ACP_syn_III_C"/>
    <property type="match status" value="1"/>
</dbReference>